<reference evidence="4" key="1">
    <citation type="journal article" date="2014" name="Int. J. Syst. Evol. Microbiol.">
        <title>Complete genome sequence of Corynebacterium casei LMG S-19264T (=DSM 44701T), isolated from a smear-ripened cheese.</title>
        <authorList>
            <consortium name="US DOE Joint Genome Institute (JGI-PGF)"/>
            <person name="Walter F."/>
            <person name="Albersmeier A."/>
            <person name="Kalinowski J."/>
            <person name="Ruckert C."/>
        </authorList>
    </citation>
    <scope>NUCLEOTIDE SEQUENCE</scope>
    <source>
        <strain evidence="4">CGMCC 1.15034</strain>
    </source>
</reference>
<feature type="region of interest" description="Disordered" evidence="1">
    <location>
        <begin position="297"/>
        <end position="412"/>
    </location>
</feature>
<evidence type="ECO:0000313" key="4">
    <source>
        <dbReference type="EMBL" id="GGI33219.1"/>
    </source>
</evidence>
<dbReference type="Gene3D" id="2.60.120.1440">
    <property type="match status" value="1"/>
</dbReference>
<dbReference type="OrthoDB" id="7210929at2"/>
<keyword evidence="6" id="KW-1185">Reference proteome</keyword>
<evidence type="ECO:0000313" key="7">
    <source>
        <dbReference type="Proteomes" id="UP000625079"/>
    </source>
</evidence>
<feature type="compositionally biased region" description="Low complexity" evidence="1">
    <location>
        <begin position="307"/>
        <end position="340"/>
    </location>
</feature>
<evidence type="ECO:0000256" key="1">
    <source>
        <dbReference type="SAM" id="MobiDB-lite"/>
    </source>
</evidence>
<organism evidence="4 7">
    <name type="scientific">Bradyrhizobium guangdongense</name>
    <dbReference type="NCBI Taxonomy" id="1325090"/>
    <lineage>
        <taxon>Bacteria</taxon>
        <taxon>Pseudomonadati</taxon>
        <taxon>Pseudomonadota</taxon>
        <taxon>Alphaproteobacteria</taxon>
        <taxon>Hyphomicrobiales</taxon>
        <taxon>Nitrobacteraceae</taxon>
        <taxon>Bradyrhizobium</taxon>
    </lineage>
</organism>
<dbReference type="EMBL" id="CP030057">
    <property type="protein sequence ID" value="QOZ59349.1"/>
    <property type="molecule type" value="Genomic_DNA"/>
</dbReference>
<feature type="signal peptide" evidence="2">
    <location>
        <begin position="1"/>
        <end position="25"/>
    </location>
</feature>
<evidence type="ECO:0000256" key="2">
    <source>
        <dbReference type="SAM" id="SignalP"/>
    </source>
</evidence>
<gene>
    <name evidence="4" type="ORF">GCM10010987_73290</name>
    <name evidence="5" type="ORF">XH86_11840</name>
</gene>
<dbReference type="Proteomes" id="UP000593880">
    <property type="component" value="Chromosome"/>
</dbReference>
<dbReference type="PANTHER" id="PTHR38731:SF3">
    <property type="entry name" value="BLL6125 PROTEIN"/>
    <property type="match status" value="1"/>
</dbReference>
<dbReference type="AlphaFoldDB" id="A0A410V3P3"/>
<reference evidence="4" key="3">
    <citation type="submission" date="2022-12" db="EMBL/GenBank/DDBJ databases">
        <authorList>
            <person name="Sun Q."/>
            <person name="Zhou Y."/>
        </authorList>
    </citation>
    <scope>NUCLEOTIDE SEQUENCE</scope>
    <source>
        <strain evidence="4">CGMCC 1.15034</strain>
    </source>
</reference>
<evidence type="ECO:0000313" key="5">
    <source>
        <dbReference type="EMBL" id="QOZ59349.1"/>
    </source>
</evidence>
<dbReference type="PANTHER" id="PTHR38731">
    <property type="entry name" value="LIPL45-RELATED LIPOPROTEIN-RELATED"/>
    <property type="match status" value="1"/>
</dbReference>
<dbReference type="InterPro" id="IPR006860">
    <property type="entry name" value="FecR"/>
</dbReference>
<dbReference type="RefSeq" id="WP_128964969.1">
    <property type="nucleotide sequence ID" value="NZ_BMHC01000029.1"/>
</dbReference>
<reference evidence="5 6" key="2">
    <citation type="submission" date="2018-06" db="EMBL/GenBank/DDBJ databases">
        <title>Comparative genomics of rhizobia nodulating Arachis hypogaea in China.</title>
        <authorList>
            <person name="Li Y."/>
        </authorList>
    </citation>
    <scope>NUCLEOTIDE SEQUENCE [LARGE SCALE GENOMIC DNA]</scope>
    <source>
        <strain evidence="5 6">CCBAU 51658</strain>
    </source>
</reference>
<dbReference type="Pfam" id="PF04773">
    <property type="entry name" value="FecR"/>
    <property type="match status" value="1"/>
</dbReference>
<keyword evidence="2" id="KW-0732">Signal</keyword>
<feature type="compositionally biased region" description="Gly residues" evidence="1">
    <location>
        <begin position="374"/>
        <end position="397"/>
    </location>
</feature>
<protein>
    <submittedName>
        <fullName evidence="4">Membrane protein</fullName>
    </submittedName>
</protein>
<feature type="domain" description="FecR protein" evidence="3">
    <location>
        <begin position="62"/>
        <end position="157"/>
    </location>
</feature>
<feature type="chain" id="PRO_5043534421" evidence="2">
    <location>
        <begin position="26"/>
        <end position="412"/>
    </location>
</feature>
<evidence type="ECO:0000259" key="3">
    <source>
        <dbReference type="Pfam" id="PF04773"/>
    </source>
</evidence>
<accession>A0A410V3P3</accession>
<evidence type="ECO:0000313" key="6">
    <source>
        <dbReference type="Proteomes" id="UP000593880"/>
    </source>
</evidence>
<proteinExistence type="predicted"/>
<name>A0A410V3P3_9BRAD</name>
<sequence length="412" mass="41559">MIVRIGMQCALLAALILGMAAGASAADDGVWSVSKSSGEVWLATSGAQQVSLNQEESLKPGDTIRTGRNGRVLLVRGEETILISPNSVVGLPAEKKEGLSTTIIQRAGSILLEVEKRNVKHFEVETPYLAAVVKGTHFSVTVGAGSTKVGVLRGQVEVSDFRTGQVAQVMPGQVATAFEHGAPGLRLNGRGTLNPIEQGKPRASTIERVPVPKSGLSAPRNAADGHTIHALGLIDKGTKTAGTPTPLRQAVGAHAPKAGVVRISNSLGEVKLNFHKVTHGLAHEAIAPGRVRNANASTDTVWGDGKSGATTASNSSAVTAMTESSSNAAASSTSTPSNPSGAVAAAGSSRDAPSGNNGNRGNGGNSGNTANNGNGNGNGNSGATGNGSGNGNSGNAGNGANNGNHFGWNRHH</sequence>
<dbReference type="Proteomes" id="UP000625079">
    <property type="component" value="Unassembled WGS sequence"/>
</dbReference>
<dbReference type="EMBL" id="BMHC01000029">
    <property type="protein sequence ID" value="GGI33219.1"/>
    <property type="molecule type" value="Genomic_DNA"/>
</dbReference>